<proteinExistence type="predicted"/>
<evidence type="ECO:0000313" key="1">
    <source>
        <dbReference type="EMBL" id="KAK8874725.1"/>
    </source>
</evidence>
<gene>
    <name evidence="1" type="ORF">PGQ11_005239</name>
</gene>
<keyword evidence="2" id="KW-1185">Reference proteome</keyword>
<comment type="caution">
    <text evidence="1">The sequence shown here is derived from an EMBL/GenBank/DDBJ whole genome shotgun (WGS) entry which is preliminary data.</text>
</comment>
<protein>
    <submittedName>
        <fullName evidence="1">Uncharacterized protein</fullName>
    </submittedName>
</protein>
<reference evidence="1 2" key="1">
    <citation type="journal article" date="2024" name="IMA Fungus">
        <title>Apiospora arundinis, a panoply of carbohydrate-active enzymes and secondary metabolites.</title>
        <authorList>
            <person name="Sorensen T."/>
            <person name="Petersen C."/>
            <person name="Muurmann A.T."/>
            <person name="Christiansen J.V."/>
            <person name="Brundto M.L."/>
            <person name="Overgaard C.K."/>
            <person name="Boysen A.T."/>
            <person name="Wollenberg R.D."/>
            <person name="Larsen T.O."/>
            <person name="Sorensen J.L."/>
            <person name="Nielsen K.L."/>
            <person name="Sondergaard T.E."/>
        </authorList>
    </citation>
    <scope>NUCLEOTIDE SEQUENCE [LARGE SCALE GENOMIC DNA]</scope>
    <source>
        <strain evidence="1 2">AAU 773</strain>
    </source>
</reference>
<dbReference type="EMBL" id="JAPCWZ010000003">
    <property type="protein sequence ID" value="KAK8874725.1"/>
    <property type="molecule type" value="Genomic_DNA"/>
</dbReference>
<accession>A0ABR2JAK9</accession>
<sequence length="144" mass="15438">MHPSLSAYPIPTLAFLEPPHVGCTKAAQPRMTSMHGTANVLTLGGKLTDKRLTTLDPPTHACSLRLQSRMLACPEQYPEQHQARSAITSSSLGSMSQVAAVALFPPLHSVPLSVDLSAASFEQRWKTCQRAGPHPNGDEGEPES</sequence>
<organism evidence="1 2">
    <name type="scientific">Apiospora arundinis</name>
    <dbReference type="NCBI Taxonomy" id="335852"/>
    <lineage>
        <taxon>Eukaryota</taxon>
        <taxon>Fungi</taxon>
        <taxon>Dikarya</taxon>
        <taxon>Ascomycota</taxon>
        <taxon>Pezizomycotina</taxon>
        <taxon>Sordariomycetes</taxon>
        <taxon>Xylariomycetidae</taxon>
        <taxon>Amphisphaeriales</taxon>
        <taxon>Apiosporaceae</taxon>
        <taxon>Apiospora</taxon>
    </lineage>
</organism>
<evidence type="ECO:0000313" key="2">
    <source>
        <dbReference type="Proteomes" id="UP001390339"/>
    </source>
</evidence>
<name>A0ABR2JAK9_9PEZI</name>
<dbReference type="Proteomes" id="UP001390339">
    <property type="component" value="Unassembled WGS sequence"/>
</dbReference>